<sequence>MNIKLFLLSIFIIFSFSCKANRDSTLMKNTLKYEYYLSKCNVDSVLPYINSEALLKNKYKNRFLKNLMKITSKNWDETYIIIEQGNCNLITNKLDHSGQEVEALDTSNFYLSDFEFKYHKRRIVVKNNKLNRIYIFNIAFEITRVKYLK</sequence>
<keyword evidence="3" id="KW-1185">Reference proteome</keyword>
<feature type="chain" id="PRO_5037895815" description="Lipoprotein" evidence="1">
    <location>
        <begin position="21"/>
        <end position="149"/>
    </location>
</feature>
<evidence type="ECO:0008006" key="4">
    <source>
        <dbReference type="Google" id="ProtNLM"/>
    </source>
</evidence>
<dbReference type="PROSITE" id="PS51257">
    <property type="entry name" value="PROKAR_LIPOPROTEIN"/>
    <property type="match status" value="1"/>
</dbReference>
<name>A0A916JQZ0_9FLAO</name>
<keyword evidence="1" id="KW-0732">Signal</keyword>
<feature type="signal peptide" evidence="1">
    <location>
        <begin position="1"/>
        <end position="20"/>
    </location>
</feature>
<dbReference type="Proteomes" id="UP000683507">
    <property type="component" value="Chromosome"/>
</dbReference>
<dbReference type="AlphaFoldDB" id="A0A916JQZ0"/>
<evidence type="ECO:0000256" key="1">
    <source>
        <dbReference type="SAM" id="SignalP"/>
    </source>
</evidence>
<organism evidence="2 3">
    <name type="scientific">Parvicella tangerina</name>
    <dbReference type="NCBI Taxonomy" id="2829795"/>
    <lineage>
        <taxon>Bacteria</taxon>
        <taxon>Pseudomonadati</taxon>
        <taxon>Bacteroidota</taxon>
        <taxon>Flavobacteriia</taxon>
        <taxon>Flavobacteriales</taxon>
        <taxon>Parvicellaceae</taxon>
        <taxon>Parvicella</taxon>
    </lineage>
</organism>
<reference evidence="2" key="1">
    <citation type="submission" date="2021-04" db="EMBL/GenBank/DDBJ databases">
        <authorList>
            <person name="Rodrigo-Torres L."/>
            <person name="Arahal R. D."/>
            <person name="Lucena T."/>
        </authorList>
    </citation>
    <scope>NUCLEOTIDE SEQUENCE</scope>
    <source>
        <strain evidence="2">AS29M-1</strain>
    </source>
</reference>
<gene>
    <name evidence="2" type="ORF">CRYO30217_03489</name>
</gene>
<dbReference type="KEGG" id="ptan:CRYO30217_03489"/>
<evidence type="ECO:0000313" key="3">
    <source>
        <dbReference type="Proteomes" id="UP000683507"/>
    </source>
</evidence>
<proteinExistence type="predicted"/>
<protein>
    <recommendedName>
        <fullName evidence="4">Lipoprotein</fullName>
    </recommendedName>
</protein>
<dbReference type="EMBL" id="OU015584">
    <property type="protein sequence ID" value="CAG5087463.1"/>
    <property type="molecule type" value="Genomic_DNA"/>
</dbReference>
<evidence type="ECO:0000313" key="2">
    <source>
        <dbReference type="EMBL" id="CAG5087463.1"/>
    </source>
</evidence>
<accession>A0A916JQZ0</accession>